<dbReference type="InterPro" id="IPR012337">
    <property type="entry name" value="RNaseH-like_sf"/>
</dbReference>
<dbReference type="GO" id="GO:0005634">
    <property type="term" value="C:nucleus"/>
    <property type="evidence" value="ECO:0007669"/>
    <property type="project" value="UniProtKB-SubCell"/>
</dbReference>
<evidence type="ECO:0000313" key="7">
    <source>
        <dbReference type="Proteomes" id="UP000663879"/>
    </source>
</evidence>
<keyword evidence="4" id="KW-0862">Zinc</keyword>
<dbReference type="AlphaFoldDB" id="A0A814H203"/>
<dbReference type="SUPFAM" id="SSF53098">
    <property type="entry name" value="Ribonuclease H-like"/>
    <property type="match status" value="1"/>
</dbReference>
<evidence type="ECO:0000313" key="6">
    <source>
        <dbReference type="EMBL" id="CAF1003451.1"/>
    </source>
</evidence>
<evidence type="ECO:0000256" key="5">
    <source>
        <dbReference type="ARBA" id="ARBA00023242"/>
    </source>
</evidence>
<dbReference type="InterPro" id="IPR052035">
    <property type="entry name" value="ZnF_BED_domain_contain"/>
</dbReference>
<evidence type="ECO:0000256" key="4">
    <source>
        <dbReference type="ARBA" id="ARBA00022833"/>
    </source>
</evidence>
<keyword evidence="2" id="KW-0479">Metal-binding</keyword>
<comment type="subcellular location">
    <subcellularLocation>
        <location evidence="1">Nucleus</location>
    </subcellularLocation>
</comment>
<dbReference type="EMBL" id="CAJNOC010003932">
    <property type="protein sequence ID" value="CAF1003451.1"/>
    <property type="molecule type" value="Genomic_DNA"/>
</dbReference>
<evidence type="ECO:0000256" key="1">
    <source>
        <dbReference type="ARBA" id="ARBA00004123"/>
    </source>
</evidence>
<evidence type="ECO:0000256" key="2">
    <source>
        <dbReference type="ARBA" id="ARBA00022723"/>
    </source>
</evidence>
<dbReference type="OrthoDB" id="106267at2759"/>
<dbReference type="PANTHER" id="PTHR46481:SF10">
    <property type="entry name" value="ZINC FINGER BED DOMAIN-CONTAINING PROTEIN 39"/>
    <property type="match status" value="1"/>
</dbReference>
<dbReference type="GO" id="GO:0008270">
    <property type="term" value="F:zinc ion binding"/>
    <property type="evidence" value="ECO:0007669"/>
    <property type="project" value="UniProtKB-KW"/>
</dbReference>
<protein>
    <submittedName>
        <fullName evidence="6">Uncharacterized protein</fullName>
    </submittedName>
</protein>
<dbReference type="PANTHER" id="PTHR46481">
    <property type="entry name" value="ZINC FINGER BED DOMAIN-CONTAINING PROTEIN 4"/>
    <property type="match status" value="1"/>
</dbReference>
<dbReference type="Proteomes" id="UP000663879">
    <property type="component" value="Unassembled WGS sequence"/>
</dbReference>
<keyword evidence="3" id="KW-0863">Zinc-finger</keyword>
<proteinExistence type="predicted"/>
<accession>A0A814H203</accession>
<keyword evidence="5" id="KW-0539">Nucleus</keyword>
<organism evidence="6 7">
    <name type="scientific">Brachionus calyciflorus</name>
    <dbReference type="NCBI Taxonomy" id="104777"/>
    <lineage>
        <taxon>Eukaryota</taxon>
        <taxon>Metazoa</taxon>
        <taxon>Spiralia</taxon>
        <taxon>Gnathifera</taxon>
        <taxon>Rotifera</taxon>
        <taxon>Eurotatoria</taxon>
        <taxon>Monogononta</taxon>
        <taxon>Pseudotrocha</taxon>
        <taxon>Ploima</taxon>
        <taxon>Brachionidae</taxon>
        <taxon>Brachionus</taxon>
    </lineage>
</organism>
<evidence type="ECO:0000256" key="3">
    <source>
        <dbReference type="ARBA" id="ARBA00022771"/>
    </source>
</evidence>
<name>A0A814H203_9BILA</name>
<comment type="caution">
    <text evidence="6">The sequence shown here is derived from an EMBL/GenBank/DDBJ whole genome shotgun (WGS) entry which is preliminary data.</text>
</comment>
<reference evidence="6" key="1">
    <citation type="submission" date="2021-02" db="EMBL/GenBank/DDBJ databases">
        <authorList>
            <person name="Nowell W R."/>
        </authorList>
    </citation>
    <scope>NUCLEOTIDE SEQUENCE</scope>
    <source>
        <strain evidence="6">Ploen Becks lab</strain>
    </source>
</reference>
<sequence length="321" mass="37032">MSKIDTDLLKFIISASIPFRVIENVFFQRFVSKLNKKYRVPNRVKISKELLEKEYGFTLKIIRDELSKTEAVGLTIDLWTSIQSYPYLGVTIHFFNDDLYLQSKALEVKHLPVFGVVTENASNVIKLCDYLNESLSEMSSISKHQEIFQFNCAAHILNLVLKKSFKIEGLIRNFEISDLSELDDEYKCRKIAALYHQSNILSDLLNSKQALLGLKSNEIIQDVPTRWNSTYLLMQRILEQVDAINEVFGDKSFRKKYDHLEISDDELAMLKDSKDIFQYFYKATKELSGSKYATISIIMPTFNCLKEAMGTDCLDSLFANT</sequence>
<keyword evidence="7" id="KW-1185">Reference proteome</keyword>
<gene>
    <name evidence="6" type="ORF">OXX778_LOCUS16529</name>
</gene>